<keyword evidence="1" id="KW-0472">Membrane</keyword>
<dbReference type="SUPFAM" id="SSF56601">
    <property type="entry name" value="beta-lactamase/transpeptidase-like"/>
    <property type="match status" value="1"/>
</dbReference>
<evidence type="ECO:0000256" key="1">
    <source>
        <dbReference type="SAM" id="Phobius"/>
    </source>
</evidence>
<proteinExistence type="predicted"/>
<dbReference type="Proteomes" id="UP000196531">
    <property type="component" value="Unassembled WGS sequence"/>
</dbReference>
<accession>A0A1Y5F1L4</accession>
<keyword evidence="1" id="KW-0812">Transmembrane</keyword>
<dbReference type="GO" id="GO:0008658">
    <property type="term" value="F:penicillin binding"/>
    <property type="evidence" value="ECO:0007669"/>
    <property type="project" value="InterPro"/>
</dbReference>
<feature type="domain" description="Penicillin-binding protein transpeptidase" evidence="2">
    <location>
        <begin position="101"/>
        <end position="374"/>
    </location>
</feature>
<dbReference type="AlphaFoldDB" id="A0A1Y5F1L4"/>
<dbReference type="InterPro" id="IPR012338">
    <property type="entry name" value="Beta-lactam/transpept-like"/>
</dbReference>
<dbReference type="Gene3D" id="3.40.710.10">
    <property type="entry name" value="DD-peptidase/beta-lactamase superfamily"/>
    <property type="match status" value="1"/>
</dbReference>
<sequence>MAYLKNIKNLYLIGFVLILFSFFGFYESWKDYKIKERKQAAMTTRMLIKRNLDKSFMLNSRTFPKAINLEKNRVDVQYSFNKTLTKHIKKLLKRYRSDYSSVIVIDNETGYILSAVGYERKGNEFNISLPFSSTHPSASLFKIITTADLIEKSQLSKESVFKFRGRGTTLYKYQLKDKKSRWVRHQSLGRAFAYSNNVIFGKAAIQSSSAERLFDMASDFGFNERLMEEINLSKSNFEMPQTEYSLAEKASGFNKETMMSPIHAAVLSSIIANDGVLNYPRVVTEISEGESSKVIWSPQQKTKRVLEVGTARQMQDLMGMTVKIGTARGSFRRLNRKLKKNLIIGGKTGSITGGVPYGKRDWFTSFAMPKNPSLGKGISVAVMNINVKKWYVKSSYLAKNIIEFYFKKIDPLNDNLSKIKKKDFDKDS</sequence>
<reference evidence="4" key="1">
    <citation type="journal article" date="2017" name="Proc. Natl. Acad. Sci. U.S.A.">
        <title>Simulation of Deepwater Horizon oil plume reveals substrate specialization within a complex community of hydrocarbon-degraders.</title>
        <authorList>
            <person name="Hu P."/>
            <person name="Dubinsky E.A."/>
            <person name="Probst A.J."/>
            <person name="Wang J."/>
            <person name="Sieber C.M.K."/>
            <person name="Tom L.M."/>
            <person name="Gardinali P."/>
            <person name="Banfield J.F."/>
            <person name="Atlas R.M."/>
            <person name="Andersen G.L."/>
        </authorList>
    </citation>
    <scope>NUCLEOTIDE SEQUENCE [LARGE SCALE GENOMIC DNA]</scope>
</reference>
<comment type="caution">
    <text evidence="3">The sequence shown here is derived from an EMBL/GenBank/DDBJ whole genome shotgun (WGS) entry which is preliminary data.</text>
</comment>
<dbReference type="GO" id="GO:0005886">
    <property type="term" value="C:plasma membrane"/>
    <property type="evidence" value="ECO:0007669"/>
    <property type="project" value="TreeGrafter"/>
</dbReference>
<dbReference type="GO" id="GO:0071555">
    <property type="term" value="P:cell wall organization"/>
    <property type="evidence" value="ECO:0007669"/>
    <property type="project" value="TreeGrafter"/>
</dbReference>
<dbReference type="PANTHER" id="PTHR30627:SF2">
    <property type="entry name" value="PEPTIDOGLYCAN D,D-TRANSPEPTIDASE MRDA"/>
    <property type="match status" value="1"/>
</dbReference>
<evidence type="ECO:0000313" key="3">
    <source>
        <dbReference type="EMBL" id="OUR93039.1"/>
    </source>
</evidence>
<name>A0A1Y5F1L4_9BACT</name>
<dbReference type="PANTHER" id="PTHR30627">
    <property type="entry name" value="PEPTIDOGLYCAN D,D-TRANSPEPTIDASE"/>
    <property type="match status" value="1"/>
</dbReference>
<evidence type="ECO:0000259" key="2">
    <source>
        <dbReference type="Pfam" id="PF00905"/>
    </source>
</evidence>
<dbReference type="InterPro" id="IPR050515">
    <property type="entry name" value="Beta-lactam/transpept"/>
</dbReference>
<protein>
    <recommendedName>
        <fullName evidence="2">Penicillin-binding protein transpeptidase domain-containing protein</fullName>
    </recommendedName>
</protein>
<dbReference type="InterPro" id="IPR001460">
    <property type="entry name" value="PCN-bd_Tpept"/>
</dbReference>
<dbReference type="GO" id="GO:0071972">
    <property type="term" value="F:peptidoglycan L,D-transpeptidase activity"/>
    <property type="evidence" value="ECO:0007669"/>
    <property type="project" value="TreeGrafter"/>
</dbReference>
<keyword evidence="1" id="KW-1133">Transmembrane helix</keyword>
<feature type="transmembrane region" description="Helical" evidence="1">
    <location>
        <begin position="12"/>
        <end position="29"/>
    </location>
</feature>
<dbReference type="EMBL" id="MAAO01000016">
    <property type="protein sequence ID" value="OUR93039.1"/>
    <property type="molecule type" value="Genomic_DNA"/>
</dbReference>
<organism evidence="3 4">
    <name type="scientific">Halobacteriovorax marinus</name>
    <dbReference type="NCBI Taxonomy" id="97084"/>
    <lineage>
        <taxon>Bacteria</taxon>
        <taxon>Pseudomonadati</taxon>
        <taxon>Bdellovibrionota</taxon>
        <taxon>Bacteriovoracia</taxon>
        <taxon>Bacteriovoracales</taxon>
        <taxon>Halobacteriovoraceae</taxon>
        <taxon>Halobacteriovorax</taxon>
    </lineage>
</organism>
<gene>
    <name evidence="3" type="ORF">A9Q84_21280</name>
</gene>
<dbReference type="Pfam" id="PF00905">
    <property type="entry name" value="Transpeptidase"/>
    <property type="match status" value="1"/>
</dbReference>
<evidence type="ECO:0000313" key="4">
    <source>
        <dbReference type="Proteomes" id="UP000196531"/>
    </source>
</evidence>